<protein>
    <recommendedName>
        <fullName evidence="4">Dihydrolipoamide acetyltransferase component of pyruvate dehydrogenase complex</fullName>
        <ecNumber evidence="4">2.3.1.-</ecNumber>
    </recommendedName>
</protein>
<dbReference type="GO" id="GO:0006086">
    <property type="term" value="P:pyruvate decarboxylation to acetyl-CoA"/>
    <property type="evidence" value="ECO:0007669"/>
    <property type="project" value="InterPro"/>
</dbReference>
<evidence type="ECO:0000313" key="8">
    <source>
        <dbReference type="EMBL" id="STU71656.1"/>
    </source>
</evidence>
<feature type="compositionally biased region" description="Low complexity" evidence="5">
    <location>
        <begin position="102"/>
        <end position="127"/>
    </location>
</feature>
<reference evidence="8 9" key="1">
    <citation type="submission" date="2018-06" db="EMBL/GenBank/DDBJ databases">
        <authorList>
            <consortium name="Pathogen Informatics"/>
            <person name="Doyle S."/>
        </authorList>
    </citation>
    <scope>NUCLEOTIDE SEQUENCE [LARGE SCALE GENOMIC DNA]</scope>
    <source>
        <strain evidence="8 9">NCTC204</strain>
    </source>
</reference>
<dbReference type="InterPro" id="IPR001078">
    <property type="entry name" value="2-oxoacid_DH_actylTfrase"/>
</dbReference>
<dbReference type="SUPFAM" id="SSF51230">
    <property type="entry name" value="Single hybrid motif"/>
    <property type="match status" value="1"/>
</dbReference>
<dbReference type="PANTHER" id="PTHR23151:SF90">
    <property type="entry name" value="DIHYDROLIPOYLLYSINE-RESIDUE ACETYLTRANSFERASE COMPONENT OF PYRUVATE DEHYDROGENASE COMPLEX, MITOCHONDRIAL-RELATED"/>
    <property type="match status" value="1"/>
</dbReference>
<evidence type="ECO:0000313" key="9">
    <source>
        <dbReference type="Proteomes" id="UP000255192"/>
    </source>
</evidence>
<evidence type="ECO:0000259" key="6">
    <source>
        <dbReference type="PROSITE" id="PS50968"/>
    </source>
</evidence>
<evidence type="ECO:0000256" key="3">
    <source>
        <dbReference type="ARBA" id="ARBA00022823"/>
    </source>
</evidence>
<evidence type="ECO:0000256" key="1">
    <source>
        <dbReference type="ARBA" id="ARBA00001938"/>
    </source>
</evidence>
<accession>A0A377ZKN3</accession>
<comment type="cofactor">
    <cofactor evidence="1 4">
        <name>(R)-lipoate</name>
        <dbReference type="ChEBI" id="CHEBI:83088"/>
    </cofactor>
</comment>
<evidence type="ECO:0000256" key="4">
    <source>
        <dbReference type="RuleBase" id="RU003423"/>
    </source>
</evidence>
<dbReference type="EC" id="2.3.1.-" evidence="4"/>
<dbReference type="Gene3D" id="4.10.320.10">
    <property type="entry name" value="E3-binding domain"/>
    <property type="match status" value="2"/>
</dbReference>
<dbReference type="GO" id="GO:0016746">
    <property type="term" value="F:acyltransferase activity"/>
    <property type="evidence" value="ECO:0007669"/>
    <property type="project" value="UniProtKB-KW"/>
</dbReference>
<gene>
    <name evidence="8" type="primary">pdhC</name>
    <name evidence="8" type="ORF">NCTC204_00519</name>
</gene>
<dbReference type="InterPro" id="IPR045257">
    <property type="entry name" value="E2/Pdx1"/>
</dbReference>
<dbReference type="PROSITE" id="PS50968">
    <property type="entry name" value="BIOTINYL_LIPOYL"/>
    <property type="match status" value="1"/>
</dbReference>
<dbReference type="Proteomes" id="UP000255192">
    <property type="component" value="Unassembled WGS sequence"/>
</dbReference>
<evidence type="ECO:0000256" key="2">
    <source>
        <dbReference type="ARBA" id="ARBA00007317"/>
    </source>
</evidence>
<dbReference type="SUPFAM" id="SSF52777">
    <property type="entry name" value="CoA-dependent acyltransferases"/>
    <property type="match status" value="1"/>
</dbReference>
<dbReference type="InterPro" id="IPR000089">
    <property type="entry name" value="Biotin_lipoyl"/>
</dbReference>
<dbReference type="Pfam" id="PF00198">
    <property type="entry name" value="2-oxoacid_dh"/>
    <property type="match status" value="1"/>
</dbReference>
<dbReference type="InterPro" id="IPR004167">
    <property type="entry name" value="PSBD"/>
</dbReference>
<keyword evidence="4 8" id="KW-0808">Transferase</keyword>
<keyword evidence="4 8" id="KW-0012">Acyltransferase</keyword>
<keyword evidence="3 4" id="KW-0450">Lipoyl</keyword>
<dbReference type="PROSITE" id="PS51826">
    <property type="entry name" value="PSBD"/>
    <property type="match status" value="2"/>
</dbReference>
<name>A0A377ZKN3_KLEPN</name>
<sequence>MSEIKTLEMPKWGLSMEEGLLARWAIQEGDDFTRGQEICEIETSKIVNVLEAPFAGTLRRMLAREGETLQVGAVLALAADASVSDAELDEFVARLATAKPAAPGPEAAAPDVAAQAGAKPASVVSPPSNSPEPPVGQTVIPVSLQGVTDVTQVNATPHALRLSARWGVDLKKVRGSGRGDRISVSDLESAIVAAGGRLASPTPPVRRSKAPRSHADDSQVSATPLARRLAGKLGINLHDCRSSGSRGRVSRDDVLAAALLLDEHPQTSPVQESAPAPFESIPMSGMRRAIASRLQTSKQQSPHFRLSVDLDLERLLALRQDINREVPGVKISVNDLLVKACALALVAVPDVNIQFDEAAQSIRRFTDADISVAVALPAGLITPIVRSANRKSISDISNEIHSLVTRAKAGTLKPEEFQGGTFSLSNLGMLGIRQFDAIINPPQSAILAIGAGEVRAVVRDGQIVARQQMTVSLSCDHRVIDGAAGAAFLRELKRLIETPTLMFIQETKLCTINTMC</sequence>
<feature type="domain" description="Lipoyl-binding" evidence="6">
    <location>
        <begin position="4"/>
        <end position="79"/>
    </location>
</feature>
<feature type="region of interest" description="Disordered" evidence="5">
    <location>
        <begin position="197"/>
        <end position="222"/>
    </location>
</feature>
<dbReference type="Gene3D" id="3.30.559.10">
    <property type="entry name" value="Chloramphenicol acetyltransferase-like domain"/>
    <property type="match status" value="1"/>
</dbReference>
<dbReference type="AlphaFoldDB" id="A0A377ZKN3"/>
<keyword evidence="8" id="KW-0670">Pyruvate</keyword>
<comment type="similarity">
    <text evidence="2 4">Belongs to the 2-oxoacid dehydrogenase family.</text>
</comment>
<evidence type="ECO:0000259" key="7">
    <source>
        <dbReference type="PROSITE" id="PS51826"/>
    </source>
</evidence>
<feature type="domain" description="Peripheral subunit-binding (PSBD)" evidence="7">
    <location>
        <begin position="221"/>
        <end position="258"/>
    </location>
</feature>
<dbReference type="PROSITE" id="PS00189">
    <property type="entry name" value="LIPOYL"/>
    <property type="match status" value="1"/>
</dbReference>
<evidence type="ECO:0000256" key="5">
    <source>
        <dbReference type="SAM" id="MobiDB-lite"/>
    </source>
</evidence>
<dbReference type="PANTHER" id="PTHR23151">
    <property type="entry name" value="DIHYDROLIPOAMIDE ACETYL/SUCCINYL-TRANSFERASE-RELATED"/>
    <property type="match status" value="1"/>
</dbReference>
<proteinExistence type="inferred from homology"/>
<feature type="domain" description="Peripheral subunit-binding (PSBD)" evidence="7">
    <location>
        <begin position="154"/>
        <end position="191"/>
    </location>
</feature>
<feature type="region of interest" description="Disordered" evidence="5">
    <location>
        <begin position="102"/>
        <end position="134"/>
    </location>
</feature>
<organism evidence="8 9">
    <name type="scientific">Klebsiella pneumoniae</name>
    <dbReference type="NCBI Taxonomy" id="573"/>
    <lineage>
        <taxon>Bacteria</taxon>
        <taxon>Pseudomonadati</taxon>
        <taxon>Pseudomonadota</taxon>
        <taxon>Gammaproteobacteria</taxon>
        <taxon>Enterobacterales</taxon>
        <taxon>Enterobacteriaceae</taxon>
        <taxon>Klebsiella/Raoultella group</taxon>
        <taxon>Klebsiella</taxon>
        <taxon>Klebsiella pneumoniae complex</taxon>
    </lineage>
</organism>
<dbReference type="GO" id="GO:0045254">
    <property type="term" value="C:pyruvate dehydrogenase complex"/>
    <property type="evidence" value="ECO:0007669"/>
    <property type="project" value="InterPro"/>
</dbReference>
<dbReference type="EMBL" id="UGMD01000002">
    <property type="protein sequence ID" value="STU71656.1"/>
    <property type="molecule type" value="Genomic_DNA"/>
</dbReference>
<dbReference type="InterPro" id="IPR011053">
    <property type="entry name" value="Single_hybrid_motif"/>
</dbReference>
<dbReference type="Pfam" id="PF00364">
    <property type="entry name" value="Biotin_lipoyl"/>
    <property type="match status" value="1"/>
</dbReference>
<dbReference type="InterPro" id="IPR003016">
    <property type="entry name" value="2-oxoA_DH_lipoyl-BS"/>
</dbReference>
<dbReference type="Pfam" id="PF02817">
    <property type="entry name" value="E3_binding"/>
    <property type="match status" value="2"/>
</dbReference>
<dbReference type="CDD" id="cd06849">
    <property type="entry name" value="lipoyl_domain"/>
    <property type="match status" value="1"/>
</dbReference>
<dbReference type="InterPro" id="IPR036625">
    <property type="entry name" value="E3-bd_dom_sf"/>
</dbReference>
<dbReference type="InterPro" id="IPR023213">
    <property type="entry name" value="CAT-like_dom_sf"/>
</dbReference>
<dbReference type="SUPFAM" id="SSF47005">
    <property type="entry name" value="Peripheral subunit-binding domain of 2-oxo acid dehydrogenase complex"/>
    <property type="match status" value="2"/>
</dbReference>
<dbReference type="Gene3D" id="2.40.50.100">
    <property type="match status" value="1"/>
</dbReference>